<accession>A0A5D4H1J8</accession>
<keyword evidence="1" id="KW-0812">Transmembrane</keyword>
<dbReference type="AlphaFoldDB" id="A0A5D4H1J8"/>
<feature type="transmembrane region" description="Helical" evidence="1">
    <location>
        <begin position="102"/>
        <end position="135"/>
    </location>
</feature>
<reference evidence="2 3" key="1">
    <citation type="submission" date="2019-08" db="EMBL/GenBank/DDBJ databases">
        <authorList>
            <person name="Seo Y.L."/>
        </authorList>
    </citation>
    <scope>NUCLEOTIDE SEQUENCE [LARGE SCALE GENOMIC DNA]</scope>
    <source>
        <strain evidence="2 3">MaA-C15</strain>
    </source>
</reference>
<dbReference type="Proteomes" id="UP000323258">
    <property type="component" value="Unassembled WGS sequence"/>
</dbReference>
<keyword evidence="1" id="KW-0472">Membrane</keyword>
<evidence type="ECO:0008006" key="4">
    <source>
        <dbReference type="Google" id="ProtNLM"/>
    </source>
</evidence>
<proteinExistence type="predicted"/>
<keyword evidence="3" id="KW-1185">Reference proteome</keyword>
<name>A0A5D4H1J8_9HYPH</name>
<feature type="transmembrane region" description="Helical" evidence="1">
    <location>
        <begin position="62"/>
        <end position="82"/>
    </location>
</feature>
<comment type="caution">
    <text evidence="2">The sequence shown here is derived from an EMBL/GenBank/DDBJ whole genome shotgun (WGS) entry which is preliminary data.</text>
</comment>
<gene>
    <name evidence="2" type="ORF">FY036_03630</name>
</gene>
<protein>
    <recommendedName>
        <fullName evidence="4">Phage holin family protein</fullName>
    </recommendedName>
</protein>
<sequence length="150" mass="15673">MQMLATILASVVSGEATEAIGRARRTAVAYLIAGLFAFCGAVFLLVAGYIAAARELGPLPAALWFGGGFVLLAVLVIVIHSISTSVRKRRIAKRRETEMKAVASAAAIAMLPVVASRVGGLGLVVPAVAALAWAVYRENKSRKPGDTDPR</sequence>
<evidence type="ECO:0000313" key="2">
    <source>
        <dbReference type="EMBL" id="TYR34921.1"/>
    </source>
</evidence>
<feature type="transmembrane region" description="Helical" evidence="1">
    <location>
        <begin position="26"/>
        <end position="50"/>
    </location>
</feature>
<dbReference type="OrthoDB" id="8098681at2"/>
<keyword evidence="1" id="KW-1133">Transmembrane helix</keyword>
<dbReference type="RefSeq" id="WP_148913338.1">
    <property type="nucleotide sequence ID" value="NZ_VSZS01000054.1"/>
</dbReference>
<reference evidence="2 3" key="2">
    <citation type="submission" date="2019-09" db="EMBL/GenBank/DDBJ databases">
        <title>Mesorhizobium sp. MaA-C15 isolated from Microcystis aeruginosa.</title>
        <authorList>
            <person name="Jeong S.E."/>
            <person name="Jin H.M."/>
            <person name="Jeon C.O."/>
        </authorList>
    </citation>
    <scope>NUCLEOTIDE SEQUENCE [LARGE SCALE GENOMIC DNA]</scope>
    <source>
        <strain evidence="2 3">MaA-C15</strain>
    </source>
</reference>
<dbReference type="EMBL" id="VSZS01000054">
    <property type="protein sequence ID" value="TYR34921.1"/>
    <property type="molecule type" value="Genomic_DNA"/>
</dbReference>
<evidence type="ECO:0000313" key="3">
    <source>
        <dbReference type="Proteomes" id="UP000323258"/>
    </source>
</evidence>
<organism evidence="2 3">
    <name type="scientific">Neoaquamicrobium microcysteis</name>
    <dbReference type="NCBI Taxonomy" id="2682781"/>
    <lineage>
        <taxon>Bacteria</taxon>
        <taxon>Pseudomonadati</taxon>
        <taxon>Pseudomonadota</taxon>
        <taxon>Alphaproteobacteria</taxon>
        <taxon>Hyphomicrobiales</taxon>
        <taxon>Phyllobacteriaceae</taxon>
        <taxon>Neoaquamicrobium</taxon>
    </lineage>
</organism>
<evidence type="ECO:0000256" key="1">
    <source>
        <dbReference type="SAM" id="Phobius"/>
    </source>
</evidence>